<dbReference type="InterPro" id="IPR007267">
    <property type="entry name" value="GtrA_DPMS_TM"/>
</dbReference>
<name>A0ABV9QKM8_9FIRM</name>
<feature type="transmembrane region" description="Helical" evidence="6">
    <location>
        <begin position="41"/>
        <end position="59"/>
    </location>
</feature>
<dbReference type="InterPro" id="IPR051401">
    <property type="entry name" value="GtrA_CellWall_Glycosyl"/>
</dbReference>
<comment type="subcellular location">
    <subcellularLocation>
        <location evidence="1">Membrane</location>
        <topology evidence="1">Multi-pass membrane protein</topology>
    </subcellularLocation>
</comment>
<comment type="similarity">
    <text evidence="2">Belongs to the GtrA family.</text>
</comment>
<protein>
    <submittedName>
        <fullName evidence="8">GtrA family protein</fullName>
    </submittedName>
</protein>
<accession>A0ABV9QKM8</accession>
<dbReference type="RefSeq" id="WP_379788518.1">
    <property type="nucleotide sequence ID" value="NZ_JBHSHL010000028.1"/>
</dbReference>
<feature type="transmembrane region" description="Helical" evidence="6">
    <location>
        <begin position="107"/>
        <end position="125"/>
    </location>
</feature>
<evidence type="ECO:0000256" key="6">
    <source>
        <dbReference type="SAM" id="Phobius"/>
    </source>
</evidence>
<evidence type="ECO:0000256" key="3">
    <source>
        <dbReference type="ARBA" id="ARBA00022692"/>
    </source>
</evidence>
<evidence type="ECO:0000256" key="2">
    <source>
        <dbReference type="ARBA" id="ARBA00009399"/>
    </source>
</evidence>
<keyword evidence="3 6" id="KW-0812">Transmembrane</keyword>
<keyword evidence="5 6" id="KW-0472">Membrane</keyword>
<evidence type="ECO:0000313" key="8">
    <source>
        <dbReference type="EMBL" id="MFC4804987.1"/>
    </source>
</evidence>
<keyword evidence="9" id="KW-1185">Reference proteome</keyword>
<dbReference type="PANTHER" id="PTHR38459:SF1">
    <property type="entry name" value="PROPHAGE BACTOPRENOL-LINKED GLUCOSE TRANSLOCASE HOMOLOG"/>
    <property type="match status" value="1"/>
</dbReference>
<comment type="caution">
    <text evidence="8">The sequence shown here is derived from an EMBL/GenBank/DDBJ whole genome shotgun (WGS) entry which is preliminary data.</text>
</comment>
<feature type="domain" description="GtrA/DPMS transmembrane" evidence="7">
    <location>
        <begin position="14"/>
        <end position="131"/>
    </location>
</feature>
<dbReference type="Pfam" id="PF04138">
    <property type="entry name" value="GtrA_DPMS_TM"/>
    <property type="match status" value="1"/>
</dbReference>
<dbReference type="PANTHER" id="PTHR38459">
    <property type="entry name" value="PROPHAGE BACTOPRENOL-LINKED GLUCOSE TRANSLOCASE HOMOLOG"/>
    <property type="match status" value="1"/>
</dbReference>
<sequence>MIKVEAGHLKELIRYGFFGVLSTGINFVLFYILIKLRVHYIACNVLSYVVAVYISYYFNKWWVFEEDSSERSNDMIKKIKYFFVRVLSLLVDTVLLYLCVDFFKRDVFISKIVIAVVIILATYLINKYYVFGDKKENYERIP</sequence>
<evidence type="ECO:0000259" key="7">
    <source>
        <dbReference type="Pfam" id="PF04138"/>
    </source>
</evidence>
<evidence type="ECO:0000256" key="5">
    <source>
        <dbReference type="ARBA" id="ARBA00023136"/>
    </source>
</evidence>
<dbReference type="EMBL" id="JBHSHL010000028">
    <property type="protein sequence ID" value="MFC4804987.1"/>
    <property type="molecule type" value="Genomic_DNA"/>
</dbReference>
<evidence type="ECO:0000256" key="4">
    <source>
        <dbReference type="ARBA" id="ARBA00022989"/>
    </source>
</evidence>
<organism evidence="8 9">
    <name type="scientific">Filifactor villosus</name>
    <dbReference type="NCBI Taxonomy" id="29374"/>
    <lineage>
        <taxon>Bacteria</taxon>
        <taxon>Bacillati</taxon>
        <taxon>Bacillota</taxon>
        <taxon>Clostridia</taxon>
        <taxon>Peptostreptococcales</taxon>
        <taxon>Filifactoraceae</taxon>
        <taxon>Filifactor</taxon>
    </lineage>
</organism>
<proteinExistence type="inferred from homology"/>
<dbReference type="Proteomes" id="UP001595916">
    <property type="component" value="Unassembled WGS sequence"/>
</dbReference>
<evidence type="ECO:0000256" key="1">
    <source>
        <dbReference type="ARBA" id="ARBA00004141"/>
    </source>
</evidence>
<feature type="transmembrane region" description="Helical" evidence="6">
    <location>
        <begin position="79"/>
        <end position="100"/>
    </location>
</feature>
<keyword evidence="4 6" id="KW-1133">Transmembrane helix</keyword>
<reference evidence="9" key="1">
    <citation type="journal article" date="2019" name="Int. J. Syst. Evol. Microbiol.">
        <title>The Global Catalogue of Microorganisms (GCM) 10K type strain sequencing project: providing services to taxonomists for standard genome sequencing and annotation.</title>
        <authorList>
            <consortium name="The Broad Institute Genomics Platform"/>
            <consortium name="The Broad Institute Genome Sequencing Center for Infectious Disease"/>
            <person name="Wu L."/>
            <person name="Ma J."/>
        </authorList>
    </citation>
    <scope>NUCLEOTIDE SEQUENCE [LARGE SCALE GENOMIC DNA]</scope>
    <source>
        <strain evidence="9">CCUG 46385</strain>
    </source>
</reference>
<feature type="transmembrane region" description="Helical" evidence="6">
    <location>
        <begin position="12"/>
        <end position="34"/>
    </location>
</feature>
<evidence type="ECO:0000313" key="9">
    <source>
        <dbReference type="Proteomes" id="UP001595916"/>
    </source>
</evidence>
<gene>
    <name evidence="8" type="ORF">ACFO4R_07815</name>
</gene>